<dbReference type="InterPro" id="IPR004574">
    <property type="entry name" value="Alkb"/>
</dbReference>
<feature type="binding site" evidence="5">
    <location>
        <position position="118"/>
    </location>
    <ligand>
        <name>Fe cation</name>
        <dbReference type="ChEBI" id="CHEBI:24875"/>
        <note>catalytic</note>
    </ligand>
</feature>
<feature type="domain" description="Fe2OG dioxygenase" evidence="6">
    <location>
        <begin position="100"/>
        <end position="200"/>
    </location>
</feature>
<dbReference type="AlphaFoldDB" id="A0A258FC83"/>
<evidence type="ECO:0000256" key="2">
    <source>
        <dbReference type="ARBA" id="ARBA00022964"/>
    </source>
</evidence>
<proteinExistence type="predicted"/>
<evidence type="ECO:0000256" key="1">
    <source>
        <dbReference type="ARBA" id="ARBA00022723"/>
    </source>
</evidence>
<dbReference type="SUPFAM" id="SSF51197">
    <property type="entry name" value="Clavaminate synthase-like"/>
    <property type="match status" value="1"/>
</dbReference>
<dbReference type="GO" id="GO:0008198">
    <property type="term" value="F:ferrous iron binding"/>
    <property type="evidence" value="ECO:0007669"/>
    <property type="project" value="TreeGrafter"/>
</dbReference>
<dbReference type="PROSITE" id="PS51471">
    <property type="entry name" value="FE2OG_OXY"/>
    <property type="match status" value="1"/>
</dbReference>
<evidence type="ECO:0000256" key="3">
    <source>
        <dbReference type="ARBA" id="ARBA00023002"/>
    </source>
</evidence>
<feature type="binding site" evidence="5">
    <location>
        <position position="173"/>
    </location>
    <ligand>
        <name>Fe cation</name>
        <dbReference type="ChEBI" id="CHEBI:24875"/>
        <note>catalytic</note>
    </ligand>
</feature>
<protein>
    <submittedName>
        <fullName evidence="7">Alkylated DNA repair dioxygenase</fullName>
    </submittedName>
</protein>
<dbReference type="GO" id="GO:0005737">
    <property type="term" value="C:cytoplasm"/>
    <property type="evidence" value="ECO:0007669"/>
    <property type="project" value="TreeGrafter"/>
</dbReference>
<comment type="caution">
    <text evidence="7">The sequence shown here is derived from an EMBL/GenBank/DDBJ whole genome shotgun (WGS) entry which is preliminary data.</text>
</comment>
<feature type="binding site" evidence="5">
    <location>
        <position position="120"/>
    </location>
    <ligand>
        <name>Fe cation</name>
        <dbReference type="ChEBI" id="CHEBI:24875"/>
        <note>catalytic</note>
    </ligand>
</feature>
<evidence type="ECO:0000256" key="5">
    <source>
        <dbReference type="PIRSR" id="PIRSR604574-2"/>
    </source>
</evidence>
<dbReference type="GO" id="GO:0035513">
    <property type="term" value="P:oxidative RNA demethylation"/>
    <property type="evidence" value="ECO:0007669"/>
    <property type="project" value="TreeGrafter"/>
</dbReference>
<dbReference type="EMBL" id="NCEB01000058">
    <property type="protein sequence ID" value="OYX29739.1"/>
    <property type="molecule type" value="Genomic_DNA"/>
</dbReference>
<dbReference type="GO" id="GO:0035515">
    <property type="term" value="F:oxidative RNA demethylase activity"/>
    <property type="evidence" value="ECO:0007669"/>
    <property type="project" value="TreeGrafter"/>
</dbReference>
<evidence type="ECO:0000313" key="7">
    <source>
        <dbReference type="EMBL" id="OYX29739.1"/>
    </source>
</evidence>
<keyword evidence="3" id="KW-0560">Oxidoreductase</keyword>
<dbReference type="Proteomes" id="UP000215595">
    <property type="component" value="Unassembled WGS sequence"/>
</dbReference>
<reference evidence="7 8" key="1">
    <citation type="submission" date="2017-03" db="EMBL/GenBank/DDBJ databases">
        <title>Lifting the veil on microbial sulfur biogeochemistry in mining wastewaters.</title>
        <authorList>
            <person name="Kantor R.S."/>
            <person name="Colenbrander Nelson T."/>
            <person name="Marshall S."/>
            <person name="Bennett D."/>
            <person name="Apte S."/>
            <person name="Camacho D."/>
            <person name="Thomas B.C."/>
            <person name="Warren L.A."/>
            <person name="Banfield J.F."/>
        </authorList>
    </citation>
    <scope>NUCLEOTIDE SEQUENCE [LARGE SCALE GENOMIC DNA]</scope>
    <source>
        <strain evidence="7">32-69-9</strain>
    </source>
</reference>
<gene>
    <name evidence="7" type="ORF">B7Z01_15390</name>
</gene>
<sequence length="200" mass="21286">MTPFPDLPGFLYWPGRLDPSAQADLMAQIAVAMAEAAPYRPVTPGGRPFSVWMTNLGPLGWVSDRAGYRYQPIHPVTRRPWPAIPDSLLALWSDLTGAPPPDACLVNRYEADARMGLHQDKDEADLTQPVLSVSLGDTALFRIGPAGGGPTRSLRLASGDVCALSGPSRLARHGIDRIVGGSSSLVPGGGRINLTLRRAA</sequence>
<keyword evidence="1 5" id="KW-0479">Metal-binding</keyword>
<dbReference type="Gene3D" id="2.60.120.590">
    <property type="entry name" value="Alpha-ketoglutarate-dependent dioxygenase AlkB-like"/>
    <property type="match status" value="1"/>
</dbReference>
<dbReference type="InterPro" id="IPR005123">
    <property type="entry name" value="Oxoglu/Fe-dep_dioxygenase_dom"/>
</dbReference>
<name>A0A258FC83_9CAUL</name>
<dbReference type="PANTHER" id="PTHR16557:SF2">
    <property type="entry name" value="NUCLEIC ACID DIOXYGENASE ALKBH1"/>
    <property type="match status" value="1"/>
</dbReference>
<evidence type="ECO:0000256" key="4">
    <source>
        <dbReference type="ARBA" id="ARBA00023004"/>
    </source>
</evidence>
<accession>A0A258FC83</accession>
<dbReference type="Pfam" id="PF13532">
    <property type="entry name" value="2OG-FeII_Oxy_2"/>
    <property type="match status" value="1"/>
</dbReference>
<evidence type="ECO:0000313" key="8">
    <source>
        <dbReference type="Proteomes" id="UP000215595"/>
    </source>
</evidence>
<comment type="cofactor">
    <cofactor evidence="5">
        <name>Fe(2+)</name>
        <dbReference type="ChEBI" id="CHEBI:29033"/>
    </cofactor>
    <text evidence="5">Binds 1 Fe(2+) ion per subunit.</text>
</comment>
<evidence type="ECO:0000259" key="6">
    <source>
        <dbReference type="PROSITE" id="PS51471"/>
    </source>
</evidence>
<keyword evidence="2 7" id="KW-0223">Dioxygenase</keyword>
<dbReference type="InterPro" id="IPR027450">
    <property type="entry name" value="AlkB-like"/>
</dbReference>
<organism evidence="7 8">
    <name type="scientific">Brevundimonas subvibrioides</name>
    <dbReference type="NCBI Taxonomy" id="74313"/>
    <lineage>
        <taxon>Bacteria</taxon>
        <taxon>Pseudomonadati</taxon>
        <taxon>Pseudomonadota</taxon>
        <taxon>Alphaproteobacteria</taxon>
        <taxon>Caulobacterales</taxon>
        <taxon>Caulobacteraceae</taxon>
        <taxon>Brevundimonas</taxon>
    </lineage>
</organism>
<dbReference type="GO" id="GO:0035516">
    <property type="term" value="F:broad specificity oxidative DNA demethylase activity"/>
    <property type="evidence" value="ECO:0007669"/>
    <property type="project" value="TreeGrafter"/>
</dbReference>
<dbReference type="PANTHER" id="PTHR16557">
    <property type="entry name" value="ALKYLATED DNA REPAIR PROTEIN ALKB-RELATED"/>
    <property type="match status" value="1"/>
</dbReference>
<keyword evidence="4 5" id="KW-0408">Iron</keyword>
<dbReference type="InterPro" id="IPR037151">
    <property type="entry name" value="AlkB-like_sf"/>
</dbReference>